<keyword evidence="2" id="KW-1185">Reference proteome</keyword>
<dbReference type="AlphaFoldDB" id="A0AAI9X5J1"/>
<evidence type="ECO:0000313" key="1">
    <source>
        <dbReference type="EMBL" id="KAJ9484781.1"/>
    </source>
</evidence>
<dbReference type="EMBL" id="LACB01000312">
    <property type="protein sequence ID" value="KAJ9484781.1"/>
    <property type="molecule type" value="Genomic_DNA"/>
</dbReference>
<accession>A0AAI9X5J1</accession>
<evidence type="ECO:0000313" key="2">
    <source>
        <dbReference type="Proteomes" id="UP001227192"/>
    </source>
</evidence>
<dbReference type="Proteomes" id="UP001227192">
    <property type="component" value="Unassembled WGS sequence"/>
</dbReference>
<sequence length="156" mass="17517">MMVLSQTIREKSKVLYSELGYHGFKNSPSHIGKIIYDSDLQTMRLYSLLAANQPDKQVEWNDIVHALYGLIQVPAVQGWTKEQASWISNYGQGSGSGCQRPSQRYAECISQLTSLVGTARCFGGRMASNPTRERSELFEELLHALRILACIRCTSE</sequence>
<organism evidence="1 2">
    <name type="scientific">Penicillium thymicola</name>
    <dbReference type="NCBI Taxonomy" id="293382"/>
    <lineage>
        <taxon>Eukaryota</taxon>
        <taxon>Fungi</taxon>
        <taxon>Dikarya</taxon>
        <taxon>Ascomycota</taxon>
        <taxon>Pezizomycotina</taxon>
        <taxon>Eurotiomycetes</taxon>
        <taxon>Eurotiomycetidae</taxon>
        <taxon>Eurotiales</taxon>
        <taxon>Aspergillaceae</taxon>
        <taxon>Penicillium</taxon>
    </lineage>
</organism>
<protein>
    <submittedName>
        <fullName evidence="1">Uncharacterized protein</fullName>
    </submittedName>
</protein>
<name>A0AAI9X5J1_PENTH</name>
<reference evidence="1" key="2">
    <citation type="journal article" date="2016" name="Fungal Biol.">
        <title>Ochratoxin A production by Penicillium thymicola.</title>
        <authorList>
            <person name="Nguyen H.D.T."/>
            <person name="McMullin D.R."/>
            <person name="Ponomareva E."/>
            <person name="Riley R."/>
            <person name="Pomraning K.R."/>
            <person name="Baker S.E."/>
            <person name="Seifert K.A."/>
        </authorList>
    </citation>
    <scope>NUCLEOTIDE SEQUENCE</scope>
    <source>
        <strain evidence="1">DAOM 180753</strain>
    </source>
</reference>
<comment type="caution">
    <text evidence="1">The sequence shown here is derived from an EMBL/GenBank/DDBJ whole genome shotgun (WGS) entry which is preliminary data.</text>
</comment>
<gene>
    <name evidence="1" type="ORF">VN97_g8585</name>
</gene>
<proteinExistence type="predicted"/>
<reference evidence="1" key="1">
    <citation type="submission" date="2015-06" db="EMBL/GenBank/DDBJ databases">
        <authorList>
            <person name="Nguyen H."/>
        </authorList>
    </citation>
    <scope>NUCLEOTIDE SEQUENCE</scope>
    <source>
        <strain evidence="1">DAOM 180753</strain>
    </source>
</reference>